<dbReference type="PROSITE" id="PS50053">
    <property type="entry name" value="UBIQUITIN_2"/>
    <property type="match status" value="1"/>
</dbReference>
<dbReference type="RefSeq" id="XP_069205481.1">
    <property type="nucleotide sequence ID" value="XM_069357544.1"/>
</dbReference>
<dbReference type="InterPro" id="IPR039773">
    <property type="entry name" value="BAG_chaperone_regulator"/>
</dbReference>
<evidence type="ECO:0000256" key="1">
    <source>
        <dbReference type="ARBA" id="ARBA00023186"/>
    </source>
</evidence>
<evidence type="ECO:0000313" key="7">
    <source>
        <dbReference type="Proteomes" id="UP001565368"/>
    </source>
</evidence>
<dbReference type="PANTHER" id="PTHR12329:SF16">
    <property type="entry name" value="BAG FAMILY MOLECULAR CHAPERONE REGULATOR 1"/>
    <property type="match status" value="1"/>
</dbReference>
<feature type="transmembrane region" description="Helical" evidence="3">
    <location>
        <begin position="13"/>
        <end position="32"/>
    </location>
</feature>
<dbReference type="InterPro" id="IPR036533">
    <property type="entry name" value="BAG_dom_sf"/>
</dbReference>
<dbReference type="SUPFAM" id="SSF54236">
    <property type="entry name" value="Ubiquitin-like"/>
    <property type="match status" value="1"/>
</dbReference>
<dbReference type="InterPro" id="IPR000626">
    <property type="entry name" value="Ubiquitin-like_dom"/>
</dbReference>
<keyword evidence="3" id="KW-0812">Transmembrane</keyword>
<gene>
    <name evidence="6" type="primary">CYT2_2</name>
    <name evidence="6" type="ORF">Q8F55_009175</name>
</gene>
<evidence type="ECO:0000259" key="5">
    <source>
        <dbReference type="PROSITE" id="PS51035"/>
    </source>
</evidence>
<keyword evidence="7" id="KW-1185">Reference proteome</keyword>
<comment type="caution">
    <text evidence="6">The sequence shown here is derived from an EMBL/GenBank/DDBJ whole genome shotgun (WGS) entry which is preliminary data.</text>
</comment>
<sequence>MTVNVKARKTPSFVGWGWGALIVLTGVGYYYAKGENEKRWRGARARGLRAIENPDAIPVQRAAPRLTPSPKQQKPNMAFRNPFRRAQQENESGQIVVHIKWGRDKFNVPIPSPSTTPLAQLVGTLAHQTGIPPSQLKLIFKGAVLKDTSLTVSSYGITDGSALVLVGKEGEVPSAPAPAPPPQQVVKKKNKQPETDSEQVLVDWINALVGGCVDPLVPSIATFVSQTSKNATNKPKHALPMDKLQVEHARLSEFLLRGLLDLDGIEIPSGWTNARQARKDGVRRVQGELTKVDDAWGDRKRLGA</sequence>
<keyword evidence="3" id="KW-0472">Membrane</keyword>
<keyword evidence="3" id="KW-1133">Transmembrane helix</keyword>
<evidence type="ECO:0000256" key="2">
    <source>
        <dbReference type="SAM" id="MobiDB-lite"/>
    </source>
</evidence>
<dbReference type="Proteomes" id="UP001565368">
    <property type="component" value="Unassembled WGS sequence"/>
</dbReference>
<dbReference type="SUPFAM" id="SSF63491">
    <property type="entry name" value="BAG domain"/>
    <property type="match status" value="1"/>
</dbReference>
<feature type="domain" description="BAG" evidence="5">
    <location>
        <begin position="243"/>
        <end position="296"/>
    </location>
</feature>
<dbReference type="Gene3D" id="3.10.20.90">
    <property type="entry name" value="Phosphatidylinositol 3-kinase Catalytic Subunit, Chain A, domain 1"/>
    <property type="match status" value="1"/>
</dbReference>
<accession>A0ABR3PSV8</accession>
<proteinExistence type="predicted"/>
<dbReference type="EMBL" id="JBBXJM010000007">
    <property type="protein sequence ID" value="KAL1405537.1"/>
    <property type="molecule type" value="Genomic_DNA"/>
</dbReference>
<dbReference type="Pfam" id="PF00240">
    <property type="entry name" value="ubiquitin"/>
    <property type="match status" value="1"/>
</dbReference>
<dbReference type="Pfam" id="PF02179">
    <property type="entry name" value="BAG"/>
    <property type="match status" value="1"/>
</dbReference>
<dbReference type="EC" id="4.4.1.17" evidence="6"/>
<dbReference type="InterPro" id="IPR029071">
    <property type="entry name" value="Ubiquitin-like_domsf"/>
</dbReference>
<dbReference type="GeneID" id="95990218"/>
<dbReference type="PANTHER" id="PTHR12329">
    <property type="entry name" value="BCL2-ASSOCIATED ATHANOGENE"/>
    <property type="match status" value="1"/>
</dbReference>
<dbReference type="SMART" id="SM00213">
    <property type="entry name" value="UBQ"/>
    <property type="match status" value="1"/>
</dbReference>
<evidence type="ECO:0000313" key="6">
    <source>
        <dbReference type="EMBL" id="KAL1405537.1"/>
    </source>
</evidence>
<reference evidence="6 7" key="1">
    <citation type="submission" date="2023-08" db="EMBL/GenBank/DDBJ databases">
        <title>Annotated Genome Sequence of Vanrija albida AlHP1.</title>
        <authorList>
            <person name="Herzog R."/>
        </authorList>
    </citation>
    <scope>NUCLEOTIDE SEQUENCE [LARGE SCALE GENOMIC DNA]</scope>
    <source>
        <strain evidence="6 7">AlHP1</strain>
    </source>
</reference>
<name>A0ABR3PSV8_9TREE</name>
<evidence type="ECO:0000256" key="3">
    <source>
        <dbReference type="SAM" id="Phobius"/>
    </source>
</evidence>
<dbReference type="Gene3D" id="1.20.58.120">
    <property type="entry name" value="BAG domain"/>
    <property type="match status" value="1"/>
</dbReference>
<protein>
    <submittedName>
        <fullName evidence="6">Cytochrome c1 heme lyase</fullName>
        <ecNumber evidence="6">4.4.1.17</ecNumber>
    </submittedName>
</protein>
<dbReference type="GO" id="GO:0004408">
    <property type="term" value="F:holocytochrome-c synthase activity"/>
    <property type="evidence" value="ECO:0007669"/>
    <property type="project" value="UniProtKB-EC"/>
</dbReference>
<feature type="domain" description="Ubiquitin-like" evidence="4">
    <location>
        <begin position="95"/>
        <end position="169"/>
    </location>
</feature>
<feature type="region of interest" description="Disordered" evidence="2">
    <location>
        <begin position="171"/>
        <end position="193"/>
    </location>
</feature>
<keyword evidence="6" id="KW-0456">Lyase</keyword>
<organism evidence="6 7">
    <name type="scientific">Vanrija albida</name>
    <dbReference type="NCBI Taxonomy" id="181172"/>
    <lineage>
        <taxon>Eukaryota</taxon>
        <taxon>Fungi</taxon>
        <taxon>Dikarya</taxon>
        <taxon>Basidiomycota</taxon>
        <taxon>Agaricomycotina</taxon>
        <taxon>Tremellomycetes</taxon>
        <taxon>Trichosporonales</taxon>
        <taxon>Trichosporonaceae</taxon>
        <taxon>Vanrija</taxon>
    </lineage>
</organism>
<evidence type="ECO:0000259" key="4">
    <source>
        <dbReference type="PROSITE" id="PS50053"/>
    </source>
</evidence>
<dbReference type="PROSITE" id="PS51035">
    <property type="entry name" value="BAG"/>
    <property type="match status" value="1"/>
</dbReference>
<keyword evidence="1" id="KW-0143">Chaperone</keyword>
<dbReference type="InterPro" id="IPR003103">
    <property type="entry name" value="BAG_domain"/>
</dbReference>